<keyword evidence="2" id="KW-1185">Reference proteome</keyword>
<organism evidence="1 2">
    <name type="scientific">Flexivirga alba</name>
    <dbReference type="NCBI Taxonomy" id="702742"/>
    <lineage>
        <taxon>Bacteria</taxon>
        <taxon>Bacillati</taxon>
        <taxon>Actinomycetota</taxon>
        <taxon>Actinomycetes</taxon>
        <taxon>Micrococcales</taxon>
        <taxon>Dermacoccaceae</taxon>
        <taxon>Flexivirga</taxon>
    </lineage>
</organism>
<reference evidence="2" key="1">
    <citation type="journal article" date="2019" name="Int. J. Syst. Evol. Microbiol.">
        <title>The Global Catalogue of Microorganisms (GCM) 10K type strain sequencing project: providing services to taxonomists for standard genome sequencing and annotation.</title>
        <authorList>
            <consortium name="The Broad Institute Genomics Platform"/>
            <consortium name="The Broad Institute Genome Sequencing Center for Infectious Disease"/>
            <person name="Wu L."/>
            <person name="Ma J."/>
        </authorList>
    </citation>
    <scope>NUCLEOTIDE SEQUENCE [LARGE SCALE GENOMIC DNA]</scope>
    <source>
        <strain evidence="2">CCUG 58127</strain>
    </source>
</reference>
<dbReference type="Proteomes" id="UP001596298">
    <property type="component" value="Unassembled WGS sequence"/>
</dbReference>
<protein>
    <submittedName>
        <fullName evidence="1">Uncharacterized protein</fullName>
    </submittedName>
</protein>
<sequence length="172" mass="19392">MSFLKRSKPQLPREVQHQLDLPKGERVLASAVDKLTSAYVVATNWHLTVVSADGTATARPWHDVDAGQWESQTWSLTVTWIDGKRPGQWTFDEQDTRLPETFHERVRASIVLAEELPLEGRAKGRVVIRRDLQTDKLLTQTVLGRGARADDPQVQDAVARTKEFVEDAVGLR</sequence>
<evidence type="ECO:0000313" key="1">
    <source>
        <dbReference type="EMBL" id="MFC6707557.1"/>
    </source>
</evidence>
<evidence type="ECO:0000313" key="2">
    <source>
        <dbReference type="Proteomes" id="UP001596298"/>
    </source>
</evidence>
<gene>
    <name evidence="1" type="ORF">ACFQDH_20510</name>
</gene>
<name>A0ABW2AKV5_9MICO</name>
<accession>A0ABW2AKV5</accession>
<proteinExistence type="predicted"/>
<dbReference type="EMBL" id="JBHSWH010000001">
    <property type="protein sequence ID" value="MFC6707557.1"/>
    <property type="molecule type" value="Genomic_DNA"/>
</dbReference>
<dbReference type="RefSeq" id="WP_382404227.1">
    <property type="nucleotide sequence ID" value="NZ_JBHSWH010000001.1"/>
</dbReference>
<comment type="caution">
    <text evidence="1">The sequence shown here is derived from an EMBL/GenBank/DDBJ whole genome shotgun (WGS) entry which is preliminary data.</text>
</comment>